<keyword evidence="5" id="KW-0597">Phosphoprotein</keyword>
<keyword evidence="11 12" id="KW-0472">Membrane</keyword>
<evidence type="ECO:0000256" key="7">
    <source>
        <dbReference type="ARBA" id="ARBA00022692"/>
    </source>
</evidence>
<dbReference type="AlphaFoldDB" id="A0A6N9HHP2"/>
<evidence type="ECO:0000256" key="11">
    <source>
        <dbReference type="ARBA" id="ARBA00023136"/>
    </source>
</evidence>
<organism evidence="15 16">
    <name type="scientific">Pseudoduganella guangdongensis</name>
    <dbReference type="NCBI Taxonomy" id="2692179"/>
    <lineage>
        <taxon>Bacteria</taxon>
        <taxon>Pseudomonadati</taxon>
        <taxon>Pseudomonadota</taxon>
        <taxon>Betaproteobacteria</taxon>
        <taxon>Burkholderiales</taxon>
        <taxon>Oxalobacteraceae</taxon>
        <taxon>Telluria group</taxon>
        <taxon>Pseudoduganella</taxon>
    </lineage>
</organism>
<dbReference type="SUPFAM" id="SSF47384">
    <property type="entry name" value="Homodimeric domain of signal transducing histidine kinase"/>
    <property type="match status" value="1"/>
</dbReference>
<evidence type="ECO:0000313" key="16">
    <source>
        <dbReference type="Proteomes" id="UP000448575"/>
    </source>
</evidence>
<dbReference type="Pfam" id="PF02518">
    <property type="entry name" value="HATPase_c"/>
    <property type="match status" value="1"/>
</dbReference>
<dbReference type="InterPro" id="IPR004358">
    <property type="entry name" value="Sig_transdc_His_kin-like_C"/>
</dbReference>
<dbReference type="PROSITE" id="PS50885">
    <property type="entry name" value="HAMP"/>
    <property type="match status" value="1"/>
</dbReference>
<dbReference type="SMART" id="SM00387">
    <property type="entry name" value="HATPase_c"/>
    <property type="match status" value="1"/>
</dbReference>
<accession>A0A6N9HHP2</accession>
<evidence type="ECO:0000313" key="15">
    <source>
        <dbReference type="EMBL" id="MYN02869.1"/>
    </source>
</evidence>
<dbReference type="NCBIfam" id="NF008312">
    <property type="entry name" value="PRK11100.1"/>
    <property type="match status" value="1"/>
</dbReference>
<feature type="transmembrane region" description="Helical" evidence="12">
    <location>
        <begin position="6"/>
        <end position="27"/>
    </location>
</feature>
<evidence type="ECO:0000256" key="2">
    <source>
        <dbReference type="ARBA" id="ARBA00004651"/>
    </source>
</evidence>
<comment type="catalytic activity">
    <reaction evidence="1">
        <text>ATP + protein L-histidine = ADP + protein N-phospho-L-histidine.</text>
        <dbReference type="EC" id="2.7.13.3"/>
    </reaction>
</comment>
<evidence type="ECO:0000256" key="8">
    <source>
        <dbReference type="ARBA" id="ARBA00022777"/>
    </source>
</evidence>
<sequence length="480" mass="52201">MKIGLRILLGYFLIVGVAAWLLMNVFVEQVRPGVRFTMEDMAADTALLLAGVVAADVRDNRYGDGMLARLQAATQRPLDAAIGGVAKQSVGYRIYITDVRGIVRFDSAGKAVGQDYSRWNDVYLTLRGKYGARMTREIPNVEASTVMYVAAPVRDGERIIGSLTVAKPISGVKAFIERSQRKVMEWAALLLGLSLLIGVAMTWRIMGTLRKLMVFVADVQAGRKAVMPKLGSSEISTLGHALEAMRAKLEGKDYVETLMHTLTHELKSPIAAIQATAELLEEDMPPEQRRQFLATIQAQNARQRDLIDKLLALVRVEKQQRIDEAEPVDIASLLQDVAGDFRARLEARELQLEVAVDDTPHVRGDVLLLRQALGNLLDNAIGFAPRGSTVRMAARIQGGRLEVSVADAGPGIPAYAEARLFERFYSLPRPDGAKSTGLGLPFVHEVAALHGGSAGVVNGEGGGCHAALLLPLHTERINNT</sequence>
<keyword evidence="16" id="KW-1185">Reference proteome</keyword>
<dbReference type="GO" id="GO:0005886">
    <property type="term" value="C:plasma membrane"/>
    <property type="evidence" value="ECO:0007669"/>
    <property type="project" value="UniProtKB-SubCell"/>
</dbReference>
<dbReference type="Pfam" id="PF00512">
    <property type="entry name" value="HisKA"/>
    <property type="match status" value="1"/>
</dbReference>
<name>A0A6N9HHP2_9BURK</name>
<dbReference type="CDD" id="cd00082">
    <property type="entry name" value="HisKA"/>
    <property type="match status" value="1"/>
</dbReference>
<dbReference type="InterPro" id="IPR003594">
    <property type="entry name" value="HATPase_dom"/>
</dbReference>
<dbReference type="InterPro" id="IPR005467">
    <property type="entry name" value="His_kinase_dom"/>
</dbReference>
<keyword evidence="6 15" id="KW-0808">Transferase</keyword>
<feature type="domain" description="HAMP" evidence="14">
    <location>
        <begin position="203"/>
        <end position="254"/>
    </location>
</feature>
<dbReference type="PANTHER" id="PTHR45436">
    <property type="entry name" value="SENSOR HISTIDINE KINASE YKOH"/>
    <property type="match status" value="1"/>
</dbReference>
<evidence type="ECO:0000256" key="5">
    <source>
        <dbReference type="ARBA" id="ARBA00022553"/>
    </source>
</evidence>
<evidence type="ECO:0000256" key="10">
    <source>
        <dbReference type="ARBA" id="ARBA00023012"/>
    </source>
</evidence>
<comment type="subcellular location">
    <subcellularLocation>
        <location evidence="2">Cell membrane</location>
        <topology evidence="2">Multi-pass membrane protein</topology>
    </subcellularLocation>
</comment>
<protein>
    <recommendedName>
        <fullName evidence="3">histidine kinase</fullName>
        <ecNumber evidence="3">2.7.13.3</ecNumber>
    </recommendedName>
</protein>
<dbReference type="PROSITE" id="PS50109">
    <property type="entry name" value="HIS_KIN"/>
    <property type="match status" value="1"/>
</dbReference>
<dbReference type="PANTHER" id="PTHR45436:SF10">
    <property type="entry name" value="HISTIDINE KINASE"/>
    <property type="match status" value="1"/>
</dbReference>
<proteinExistence type="predicted"/>
<dbReference type="Proteomes" id="UP000448575">
    <property type="component" value="Unassembled WGS sequence"/>
</dbReference>
<keyword evidence="7 12" id="KW-0812">Transmembrane</keyword>
<dbReference type="Gene3D" id="3.30.565.10">
    <property type="entry name" value="Histidine kinase-like ATPase, C-terminal domain"/>
    <property type="match status" value="1"/>
</dbReference>
<evidence type="ECO:0000256" key="12">
    <source>
        <dbReference type="SAM" id="Phobius"/>
    </source>
</evidence>
<keyword evidence="4" id="KW-1003">Cell membrane</keyword>
<evidence type="ECO:0000259" key="13">
    <source>
        <dbReference type="PROSITE" id="PS50109"/>
    </source>
</evidence>
<dbReference type="SUPFAM" id="SSF55874">
    <property type="entry name" value="ATPase domain of HSP90 chaperone/DNA topoisomerase II/histidine kinase"/>
    <property type="match status" value="1"/>
</dbReference>
<reference evidence="15 16" key="1">
    <citation type="submission" date="2019-12" db="EMBL/GenBank/DDBJ databases">
        <title>Novel species isolated from a subtropical stream in China.</title>
        <authorList>
            <person name="Lu H."/>
        </authorList>
    </citation>
    <scope>NUCLEOTIDE SEQUENCE [LARGE SCALE GENOMIC DNA]</scope>
    <source>
        <strain evidence="15 16">DS3</strain>
    </source>
</reference>
<dbReference type="EC" id="2.7.13.3" evidence="3"/>
<keyword evidence="10" id="KW-0902">Two-component regulatory system</keyword>
<dbReference type="InterPro" id="IPR003660">
    <property type="entry name" value="HAMP_dom"/>
</dbReference>
<dbReference type="Gene3D" id="1.10.287.130">
    <property type="match status" value="1"/>
</dbReference>
<dbReference type="GO" id="GO:0000155">
    <property type="term" value="F:phosphorelay sensor kinase activity"/>
    <property type="evidence" value="ECO:0007669"/>
    <property type="project" value="InterPro"/>
</dbReference>
<dbReference type="SMART" id="SM00388">
    <property type="entry name" value="HisKA"/>
    <property type="match status" value="1"/>
</dbReference>
<keyword evidence="9 12" id="KW-1133">Transmembrane helix</keyword>
<feature type="domain" description="Histidine kinase" evidence="13">
    <location>
        <begin position="261"/>
        <end position="474"/>
    </location>
</feature>
<dbReference type="InterPro" id="IPR029151">
    <property type="entry name" value="Sensor-like_sf"/>
</dbReference>
<dbReference type="RefSeq" id="WP_161025841.1">
    <property type="nucleotide sequence ID" value="NZ_WWCJ01000007.1"/>
</dbReference>
<evidence type="ECO:0000256" key="9">
    <source>
        <dbReference type="ARBA" id="ARBA00022989"/>
    </source>
</evidence>
<keyword evidence="8 15" id="KW-0418">Kinase</keyword>
<evidence type="ECO:0000256" key="3">
    <source>
        <dbReference type="ARBA" id="ARBA00012438"/>
    </source>
</evidence>
<dbReference type="SUPFAM" id="SSF103190">
    <property type="entry name" value="Sensory domain-like"/>
    <property type="match status" value="1"/>
</dbReference>
<dbReference type="EMBL" id="WWCJ01000007">
    <property type="protein sequence ID" value="MYN02869.1"/>
    <property type="molecule type" value="Genomic_DNA"/>
</dbReference>
<dbReference type="InterPro" id="IPR036890">
    <property type="entry name" value="HATPase_C_sf"/>
</dbReference>
<evidence type="ECO:0000256" key="6">
    <source>
        <dbReference type="ARBA" id="ARBA00022679"/>
    </source>
</evidence>
<feature type="transmembrane region" description="Helical" evidence="12">
    <location>
        <begin position="186"/>
        <end position="206"/>
    </location>
</feature>
<comment type="caution">
    <text evidence="15">The sequence shown here is derived from an EMBL/GenBank/DDBJ whole genome shotgun (WGS) entry which is preliminary data.</text>
</comment>
<evidence type="ECO:0000256" key="1">
    <source>
        <dbReference type="ARBA" id="ARBA00000085"/>
    </source>
</evidence>
<dbReference type="InterPro" id="IPR050428">
    <property type="entry name" value="TCS_sensor_his_kinase"/>
</dbReference>
<dbReference type="InterPro" id="IPR003661">
    <property type="entry name" value="HisK_dim/P_dom"/>
</dbReference>
<gene>
    <name evidence="15" type="primary">creC</name>
    <name evidence="15" type="ORF">GTP41_12240</name>
</gene>
<evidence type="ECO:0000256" key="4">
    <source>
        <dbReference type="ARBA" id="ARBA00022475"/>
    </source>
</evidence>
<dbReference type="InterPro" id="IPR036097">
    <property type="entry name" value="HisK_dim/P_sf"/>
</dbReference>
<evidence type="ECO:0000259" key="14">
    <source>
        <dbReference type="PROSITE" id="PS50885"/>
    </source>
</evidence>
<dbReference type="PRINTS" id="PR00344">
    <property type="entry name" value="BCTRLSENSOR"/>
</dbReference>
<dbReference type="Gene3D" id="3.30.450.20">
    <property type="entry name" value="PAS domain"/>
    <property type="match status" value="1"/>
</dbReference>